<dbReference type="AlphaFoldDB" id="A0A9W6FSD4"/>
<dbReference type="Pfam" id="PF04452">
    <property type="entry name" value="Methyltrans_RNA"/>
    <property type="match status" value="1"/>
</dbReference>
<keyword evidence="3 10" id="KW-0963">Cytoplasm</keyword>
<dbReference type="PANTHER" id="PTHR30027">
    <property type="entry name" value="RIBOSOMAL RNA SMALL SUBUNIT METHYLTRANSFERASE E"/>
    <property type="match status" value="1"/>
</dbReference>
<name>A0A9W6FSD4_9BACT</name>
<comment type="subcellular location">
    <subcellularLocation>
        <location evidence="1 10">Cytoplasm</location>
    </subcellularLocation>
</comment>
<evidence type="ECO:0000256" key="4">
    <source>
        <dbReference type="ARBA" id="ARBA00022552"/>
    </source>
</evidence>
<dbReference type="GO" id="GO:0070042">
    <property type="term" value="F:rRNA (uridine-N3-)-methyltransferase activity"/>
    <property type="evidence" value="ECO:0007669"/>
    <property type="project" value="TreeGrafter"/>
</dbReference>
<dbReference type="CDD" id="cd18084">
    <property type="entry name" value="RsmE-like"/>
    <property type="match status" value="1"/>
</dbReference>
<gene>
    <name evidence="13" type="ORF">DAMNIGENAA_19200</name>
</gene>
<dbReference type="Pfam" id="PF20260">
    <property type="entry name" value="PUA_4"/>
    <property type="match status" value="1"/>
</dbReference>
<dbReference type="NCBIfam" id="TIGR00046">
    <property type="entry name" value="RsmE family RNA methyltransferase"/>
    <property type="match status" value="1"/>
</dbReference>
<dbReference type="InterPro" id="IPR029028">
    <property type="entry name" value="Alpha/beta_knot_MTases"/>
</dbReference>
<dbReference type="Gene3D" id="3.40.1280.10">
    <property type="match status" value="1"/>
</dbReference>
<dbReference type="Proteomes" id="UP001144372">
    <property type="component" value="Unassembled WGS sequence"/>
</dbReference>
<evidence type="ECO:0000256" key="9">
    <source>
        <dbReference type="ARBA" id="ARBA00047944"/>
    </source>
</evidence>
<keyword evidence="7 10" id="KW-0949">S-adenosyl-L-methionine</keyword>
<comment type="catalytic activity">
    <reaction evidence="9 10">
        <text>uridine(1498) in 16S rRNA + S-adenosyl-L-methionine = N(3)-methyluridine(1498) in 16S rRNA + S-adenosyl-L-homocysteine + H(+)</text>
        <dbReference type="Rhea" id="RHEA:42920"/>
        <dbReference type="Rhea" id="RHEA-COMP:10283"/>
        <dbReference type="Rhea" id="RHEA-COMP:10284"/>
        <dbReference type="ChEBI" id="CHEBI:15378"/>
        <dbReference type="ChEBI" id="CHEBI:57856"/>
        <dbReference type="ChEBI" id="CHEBI:59789"/>
        <dbReference type="ChEBI" id="CHEBI:65315"/>
        <dbReference type="ChEBI" id="CHEBI:74502"/>
        <dbReference type="EC" id="2.1.1.193"/>
    </reaction>
</comment>
<sequence>MTRKCFFLPNLSDGEECVSLPRETVHHLESVLRSRPGDSIELRDGEGHAWEGVIEEIKGGAIRVRLLERRILHNESPLKVTLAVAIARSDRMELVIRQATELGVNRIMVFRAARSQYGLRGAQAEKKHERWLKIAREALCQCGRARIPEIMVLSEIEELLAYVPGWEKEEGLRIKVVALESKAEKNLLALTHSVPVCKQVMTVIGPEGGWSDQEVERFRKADFDFVHLGPRILRFETAAVAIVSAVQLLWGDFGGSIGEQLK</sequence>
<evidence type="ECO:0000256" key="7">
    <source>
        <dbReference type="ARBA" id="ARBA00022691"/>
    </source>
</evidence>
<proteinExistence type="inferred from homology"/>
<keyword evidence="4 10" id="KW-0698">rRNA processing</keyword>
<dbReference type="NCBIfam" id="NF008692">
    <property type="entry name" value="PRK11713.1-5"/>
    <property type="match status" value="1"/>
</dbReference>
<feature type="domain" description="Ribosomal RNA small subunit methyltransferase E PUA-like" evidence="12">
    <location>
        <begin position="20"/>
        <end position="66"/>
    </location>
</feature>
<protein>
    <recommendedName>
        <fullName evidence="10">Ribosomal RNA small subunit methyltransferase E</fullName>
        <ecNumber evidence="10">2.1.1.193</ecNumber>
    </recommendedName>
</protein>
<evidence type="ECO:0000256" key="10">
    <source>
        <dbReference type="PIRNR" id="PIRNR015601"/>
    </source>
</evidence>
<comment type="similarity">
    <text evidence="2 10">Belongs to the RNA methyltransferase RsmE family.</text>
</comment>
<evidence type="ECO:0000259" key="12">
    <source>
        <dbReference type="Pfam" id="PF20260"/>
    </source>
</evidence>
<evidence type="ECO:0000259" key="11">
    <source>
        <dbReference type="Pfam" id="PF04452"/>
    </source>
</evidence>
<evidence type="ECO:0000256" key="3">
    <source>
        <dbReference type="ARBA" id="ARBA00022490"/>
    </source>
</evidence>
<dbReference type="InterPro" id="IPR029026">
    <property type="entry name" value="tRNA_m1G_MTases_N"/>
</dbReference>
<comment type="caution">
    <text evidence="13">The sequence shown here is derived from an EMBL/GenBank/DDBJ whole genome shotgun (WGS) entry which is preliminary data.</text>
</comment>
<dbReference type="RefSeq" id="WP_281793764.1">
    <property type="nucleotide sequence ID" value="NZ_BSDR01000001.1"/>
</dbReference>
<keyword evidence="14" id="KW-1185">Reference proteome</keyword>
<evidence type="ECO:0000256" key="1">
    <source>
        <dbReference type="ARBA" id="ARBA00004496"/>
    </source>
</evidence>
<dbReference type="InterPro" id="IPR046887">
    <property type="entry name" value="RsmE_PUA-like"/>
</dbReference>
<dbReference type="SUPFAM" id="SSF88697">
    <property type="entry name" value="PUA domain-like"/>
    <property type="match status" value="1"/>
</dbReference>
<feature type="domain" description="Ribosomal RNA small subunit methyltransferase E methyltransferase" evidence="11">
    <location>
        <begin position="74"/>
        <end position="247"/>
    </location>
</feature>
<organism evidence="13 14">
    <name type="scientific">Desulforhabdus amnigena</name>
    <dbReference type="NCBI Taxonomy" id="40218"/>
    <lineage>
        <taxon>Bacteria</taxon>
        <taxon>Pseudomonadati</taxon>
        <taxon>Thermodesulfobacteriota</taxon>
        <taxon>Syntrophobacteria</taxon>
        <taxon>Syntrophobacterales</taxon>
        <taxon>Syntrophobacteraceae</taxon>
        <taxon>Desulforhabdus</taxon>
    </lineage>
</organism>
<dbReference type="GO" id="GO:0005737">
    <property type="term" value="C:cytoplasm"/>
    <property type="evidence" value="ECO:0007669"/>
    <property type="project" value="UniProtKB-SubCell"/>
</dbReference>
<dbReference type="SUPFAM" id="SSF75217">
    <property type="entry name" value="alpha/beta knot"/>
    <property type="match status" value="1"/>
</dbReference>
<reference evidence="13" key="1">
    <citation type="submission" date="2022-12" db="EMBL/GenBank/DDBJ databases">
        <title>Reference genome sequencing for broad-spectrum identification of bacterial and archaeal isolates by mass spectrometry.</title>
        <authorList>
            <person name="Sekiguchi Y."/>
            <person name="Tourlousse D.M."/>
        </authorList>
    </citation>
    <scope>NUCLEOTIDE SEQUENCE</scope>
    <source>
        <strain evidence="13">ASRB1</strain>
    </source>
</reference>
<evidence type="ECO:0000256" key="6">
    <source>
        <dbReference type="ARBA" id="ARBA00022679"/>
    </source>
</evidence>
<evidence type="ECO:0000313" key="13">
    <source>
        <dbReference type="EMBL" id="GLI34487.1"/>
    </source>
</evidence>
<evidence type="ECO:0000256" key="2">
    <source>
        <dbReference type="ARBA" id="ARBA00005528"/>
    </source>
</evidence>
<dbReference type="PIRSF" id="PIRSF015601">
    <property type="entry name" value="MTase_slr0722"/>
    <property type="match status" value="1"/>
</dbReference>
<dbReference type="EC" id="2.1.1.193" evidence="10"/>
<comment type="function">
    <text evidence="8 10">Specifically methylates the N3 position of the uracil ring of uridine 1498 (m3U1498) in 16S rRNA. Acts on the fully assembled 30S ribosomal subunit.</text>
</comment>
<dbReference type="InterPro" id="IPR046886">
    <property type="entry name" value="RsmE_MTase_dom"/>
</dbReference>
<dbReference type="PANTHER" id="PTHR30027:SF3">
    <property type="entry name" value="16S RRNA (URACIL(1498)-N(3))-METHYLTRANSFERASE"/>
    <property type="match status" value="1"/>
</dbReference>
<evidence type="ECO:0000256" key="8">
    <source>
        <dbReference type="ARBA" id="ARBA00025699"/>
    </source>
</evidence>
<keyword evidence="5 10" id="KW-0489">Methyltransferase</keyword>
<keyword evidence="6 10" id="KW-0808">Transferase</keyword>
<evidence type="ECO:0000256" key="5">
    <source>
        <dbReference type="ARBA" id="ARBA00022603"/>
    </source>
</evidence>
<dbReference type="EMBL" id="BSDR01000001">
    <property type="protein sequence ID" value="GLI34487.1"/>
    <property type="molecule type" value="Genomic_DNA"/>
</dbReference>
<evidence type="ECO:0000313" key="14">
    <source>
        <dbReference type="Proteomes" id="UP001144372"/>
    </source>
</evidence>
<accession>A0A9W6FSD4</accession>
<dbReference type="InterPro" id="IPR015947">
    <property type="entry name" value="PUA-like_sf"/>
</dbReference>
<dbReference type="InterPro" id="IPR006700">
    <property type="entry name" value="RsmE"/>
</dbReference>
<dbReference type="GO" id="GO:0070475">
    <property type="term" value="P:rRNA base methylation"/>
    <property type="evidence" value="ECO:0007669"/>
    <property type="project" value="TreeGrafter"/>
</dbReference>